<dbReference type="HOGENOM" id="CLU_906673_0_0_1"/>
<dbReference type="EMBL" id="CAOJ01008288">
    <property type="protein sequence ID" value="CCO31497.1"/>
    <property type="molecule type" value="Genomic_DNA"/>
</dbReference>
<dbReference type="PANTHER" id="PTHR10102:SF0">
    <property type="entry name" value="DNA-DIRECTED RNA POLYMERASE, MITOCHONDRIAL"/>
    <property type="match status" value="1"/>
</dbReference>
<dbReference type="GO" id="GO:0001018">
    <property type="term" value="F:mitochondrial promoter sequence-specific DNA binding"/>
    <property type="evidence" value="ECO:0007669"/>
    <property type="project" value="TreeGrafter"/>
</dbReference>
<dbReference type="InterPro" id="IPR002092">
    <property type="entry name" value="DNA-dir_Rpol_phage-type"/>
</dbReference>
<evidence type="ECO:0000256" key="6">
    <source>
        <dbReference type="ARBA" id="ARBA00023163"/>
    </source>
</evidence>
<evidence type="ECO:0000256" key="1">
    <source>
        <dbReference type="ARBA" id="ARBA00009493"/>
    </source>
</evidence>
<evidence type="ECO:0000256" key="2">
    <source>
        <dbReference type="ARBA" id="ARBA00012418"/>
    </source>
</evidence>
<evidence type="ECO:0000259" key="9">
    <source>
        <dbReference type="Pfam" id="PF00940"/>
    </source>
</evidence>
<keyword evidence="5 10" id="KW-0548">Nucleotidyltransferase</keyword>
<evidence type="ECO:0000256" key="8">
    <source>
        <dbReference type="SAM" id="MobiDB-lite"/>
    </source>
</evidence>
<reference evidence="10 11" key="1">
    <citation type="journal article" date="2013" name="J. Biotechnol.">
        <title>Establishment and interpretation of the genome sequence of the phytopathogenic fungus Rhizoctonia solani AG1-IB isolate 7/3/14.</title>
        <authorList>
            <person name="Wibberg D.W."/>
            <person name="Jelonek L.J."/>
            <person name="Rupp O.R."/>
            <person name="Hennig M.H."/>
            <person name="Eikmeyer F.E."/>
            <person name="Goesmann A.G."/>
            <person name="Hartmann A.H."/>
            <person name="Borriss R.B."/>
            <person name="Grosch R.G."/>
            <person name="Puehler A.P."/>
            <person name="Schlueter A.S."/>
        </authorList>
    </citation>
    <scope>NUCLEOTIDE SEQUENCE [LARGE SCALE GENOMIC DNA]</scope>
    <source>
        <strain evidence="11">AG1-IB / isolate 7/3/14</strain>
    </source>
</reference>
<organism evidence="10 11">
    <name type="scientific">Thanatephorus cucumeris (strain AG1-IB / isolate 7/3/14)</name>
    <name type="common">Lettuce bottom rot fungus</name>
    <name type="synonym">Rhizoctonia solani</name>
    <dbReference type="NCBI Taxonomy" id="1108050"/>
    <lineage>
        <taxon>Eukaryota</taxon>
        <taxon>Fungi</taxon>
        <taxon>Dikarya</taxon>
        <taxon>Basidiomycota</taxon>
        <taxon>Agaricomycotina</taxon>
        <taxon>Agaricomycetes</taxon>
        <taxon>Cantharellales</taxon>
        <taxon>Ceratobasidiaceae</taxon>
        <taxon>Rhizoctonia</taxon>
        <taxon>Rhizoctonia solani AG-1</taxon>
    </lineage>
</organism>
<keyword evidence="6" id="KW-0804">Transcription</keyword>
<dbReference type="SUPFAM" id="SSF56672">
    <property type="entry name" value="DNA/RNA polymerases"/>
    <property type="match status" value="1"/>
</dbReference>
<dbReference type="InterPro" id="IPR046950">
    <property type="entry name" value="DNA-dir_Rpol_C_phage-type"/>
</dbReference>
<sequence length="307" mass="34108">MTDVLSASPREAARERMTSVIWTTALGLPIVQPYRKAKKKQILTALQSVFISDPNLPTQVDPVKQSAAFPPNFVHSLDATHMMLTALECRASSITFASVHDSYWTHASTVDDMSAIIRDTFIALHSSNILQKLRDEFVDRYKDYRVPLSTLTDRELCFILSSLVHPSREVAPPAKLLSLILALVKRSNSRYAKEDGTKRAMAAAKEMLSNAELEAGKDTVESAVEMPPVEEAAPVPDEDVIEDFVEGSEESEKPKKRKAPTKSKGRVVAGKLDSDLQYILLTDLLPILPEKGDFDVAKIKESQYFFS</sequence>
<dbReference type="PANTHER" id="PTHR10102">
    <property type="entry name" value="DNA-DIRECTED RNA POLYMERASE, MITOCHONDRIAL"/>
    <property type="match status" value="1"/>
</dbReference>
<keyword evidence="3 10" id="KW-0240">DNA-directed RNA polymerase</keyword>
<protein>
    <recommendedName>
        <fullName evidence="2">DNA-directed RNA polymerase</fullName>
        <ecNumber evidence="2">2.7.7.6</ecNumber>
    </recommendedName>
</protein>
<evidence type="ECO:0000256" key="5">
    <source>
        <dbReference type="ARBA" id="ARBA00022695"/>
    </source>
</evidence>
<dbReference type="GO" id="GO:0006390">
    <property type="term" value="P:mitochondrial transcription"/>
    <property type="evidence" value="ECO:0007669"/>
    <property type="project" value="TreeGrafter"/>
</dbReference>
<name>M5C6J4_THACB</name>
<dbReference type="Pfam" id="PF00940">
    <property type="entry name" value="RNA_pol"/>
    <property type="match status" value="1"/>
</dbReference>
<comment type="similarity">
    <text evidence="1">Belongs to the phage and mitochondrial RNA polymerase family.</text>
</comment>
<dbReference type="AlphaFoldDB" id="M5C6J4"/>
<evidence type="ECO:0000313" key="10">
    <source>
        <dbReference type="EMBL" id="CCO31497.1"/>
    </source>
</evidence>
<dbReference type="Gene3D" id="3.30.70.370">
    <property type="match status" value="1"/>
</dbReference>
<dbReference type="EC" id="2.7.7.6" evidence="2"/>
<gene>
    <name evidence="10" type="ORF">BN14_05539</name>
</gene>
<comment type="catalytic activity">
    <reaction evidence="7">
        <text>RNA(n) + a ribonucleoside 5'-triphosphate = RNA(n+1) + diphosphate</text>
        <dbReference type="Rhea" id="RHEA:21248"/>
        <dbReference type="Rhea" id="RHEA-COMP:14527"/>
        <dbReference type="Rhea" id="RHEA-COMP:17342"/>
        <dbReference type="ChEBI" id="CHEBI:33019"/>
        <dbReference type="ChEBI" id="CHEBI:61557"/>
        <dbReference type="ChEBI" id="CHEBI:140395"/>
        <dbReference type="EC" id="2.7.7.6"/>
    </reaction>
</comment>
<evidence type="ECO:0000313" key="11">
    <source>
        <dbReference type="Proteomes" id="UP000012065"/>
    </source>
</evidence>
<comment type="caution">
    <text evidence="10">The sequence shown here is derived from an EMBL/GenBank/DDBJ whole genome shotgun (WGS) entry which is preliminary data.</text>
</comment>
<dbReference type="Proteomes" id="UP000012065">
    <property type="component" value="Unassembled WGS sequence"/>
</dbReference>
<dbReference type="GO" id="GO:0003899">
    <property type="term" value="F:DNA-directed RNA polymerase activity"/>
    <property type="evidence" value="ECO:0007669"/>
    <property type="project" value="UniProtKB-EC"/>
</dbReference>
<proteinExistence type="inferred from homology"/>
<dbReference type="InterPro" id="IPR043502">
    <property type="entry name" value="DNA/RNA_pol_sf"/>
</dbReference>
<keyword evidence="4 10" id="KW-0808">Transferase</keyword>
<evidence type="ECO:0000256" key="4">
    <source>
        <dbReference type="ARBA" id="ARBA00022679"/>
    </source>
</evidence>
<evidence type="ECO:0000256" key="7">
    <source>
        <dbReference type="ARBA" id="ARBA00048552"/>
    </source>
</evidence>
<feature type="compositionally biased region" description="Basic residues" evidence="8">
    <location>
        <begin position="254"/>
        <end position="265"/>
    </location>
</feature>
<feature type="domain" description="DNA-directed RNA polymerase C-terminal" evidence="9">
    <location>
        <begin position="12"/>
        <end position="307"/>
    </location>
</feature>
<dbReference type="GO" id="GO:0034245">
    <property type="term" value="C:mitochondrial DNA-directed RNA polymerase complex"/>
    <property type="evidence" value="ECO:0007669"/>
    <property type="project" value="TreeGrafter"/>
</dbReference>
<evidence type="ECO:0000256" key="3">
    <source>
        <dbReference type="ARBA" id="ARBA00022478"/>
    </source>
</evidence>
<accession>M5C6J4</accession>
<feature type="region of interest" description="Disordered" evidence="8">
    <location>
        <begin position="245"/>
        <end position="267"/>
    </location>
</feature>